<dbReference type="GO" id="GO:0001510">
    <property type="term" value="P:RNA methylation"/>
    <property type="evidence" value="ECO:0007669"/>
    <property type="project" value="InterPro"/>
</dbReference>
<organism evidence="9 10">
    <name type="scientific">Petromyzon marinus</name>
    <name type="common">Sea lamprey</name>
    <dbReference type="NCBI Taxonomy" id="7757"/>
    <lineage>
        <taxon>Eukaryota</taxon>
        <taxon>Metazoa</taxon>
        <taxon>Chordata</taxon>
        <taxon>Craniata</taxon>
        <taxon>Vertebrata</taxon>
        <taxon>Cyclostomata</taxon>
        <taxon>Hyperoartia</taxon>
        <taxon>Petromyzontiformes</taxon>
        <taxon>Petromyzontidae</taxon>
        <taxon>Petromyzon</taxon>
    </lineage>
</organism>
<evidence type="ECO:0000256" key="5">
    <source>
        <dbReference type="ARBA" id="ARBA00022884"/>
    </source>
</evidence>
<evidence type="ECO:0000259" key="8">
    <source>
        <dbReference type="PROSITE" id="PS51686"/>
    </source>
</evidence>
<keyword evidence="5 6" id="KW-0694">RNA-binding</keyword>
<dbReference type="InterPro" id="IPR036974">
    <property type="entry name" value="PUA_sf"/>
</dbReference>
<keyword evidence="2 6" id="KW-0489">Methyltransferase</keyword>
<dbReference type="InterPro" id="IPR015947">
    <property type="entry name" value="PUA-like_sf"/>
</dbReference>
<dbReference type="GeneID" id="116941129"/>
<comment type="similarity">
    <text evidence="1 6">Belongs to the class I-like SAM-binding methyltransferase superfamily. RsmB/NOP family.</text>
</comment>
<dbReference type="CTD" id="221078"/>
<dbReference type="Pfam" id="PF01189">
    <property type="entry name" value="Methyltr_RsmB-F"/>
    <property type="match status" value="1"/>
</dbReference>
<sequence length="549" mass="59371">MATWLTNSKRGRANFTRASTRAKNDVATTGSHRSDPRGSRIAKSRGSDRHGRDVCWAHSLSSSVKELHTLQTMEDITDLEQHLPRHVEDYLRADYLHPEAVQAQGADVAERRFRAVLRRLQLPPSFTCVRYNSLHVSPAEAASLLGSHVQQHGQVCGGEIPVLHHPQVPDILLVPVLETRVQQEHGLPQVVVAVECGNAVLRGAHVYVPGILAAPKTMRAGDRVAVFVDIGGQCRRGTVKPLCGPVLFVGNGVARLSRAQIFLKDGVTSGIGVSMTEPLYFSPSFENLPPSIFFPQNLPCVLAGHVLDVRPGLRVLDMCAAPGGKTTHIATLMGDTGEIIALDKTAAKVQKIQNNASRLNLKSIQTFCCDSTQAIASGPHTGKGHPPFPEEYFDRVLLDAPCSALGKRPCLGFPASLRQLQSYAPLQRKLLAAAVALLRPGGVLLYTTCSVASAENERQVAWALRTFPQLHLVAQEPHLGGQGLPGAGLDPQHLRLLQRFDPGSETEDGVCGVSTTPRAPHNLDRAITDTIGFFMAKFTKLPISPQSLI</sequence>
<dbReference type="InterPro" id="IPR023267">
    <property type="entry name" value="RCMT"/>
</dbReference>
<evidence type="ECO:0000313" key="10">
    <source>
        <dbReference type="RefSeq" id="XP_032807740.1"/>
    </source>
</evidence>
<dbReference type="PRINTS" id="PR02008">
    <property type="entry name" value="RCMTFAMILY"/>
</dbReference>
<evidence type="ECO:0000256" key="1">
    <source>
        <dbReference type="ARBA" id="ARBA00007494"/>
    </source>
</evidence>
<evidence type="ECO:0000256" key="4">
    <source>
        <dbReference type="ARBA" id="ARBA00022691"/>
    </source>
</evidence>
<feature type="active site" description="Nucleophile" evidence="6">
    <location>
        <position position="449"/>
    </location>
</feature>
<evidence type="ECO:0000313" key="9">
    <source>
        <dbReference type="Proteomes" id="UP001318040"/>
    </source>
</evidence>
<feature type="region of interest" description="Disordered" evidence="7">
    <location>
        <begin position="1"/>
        <end position="51"/>
    </location>
</feature>
<dbReference type="PANTHER" id="PTHR22807:SF34">
    <property type="entry name" value="TRNA (CYTOSINE(72)-C(5))-METHYLTRANSFERASE NSUN6"/>
    <property type="match status" value="1"/>
</dbReference>
<feature type="domain" description="SAM-dependent MTase RsmB/NOP-type" evidence="8">
    <location>
        <begin position="218"/>
        <end position="541"/>
    </location>
</feature>
<dbReference type="PROSITE" id="PS01153">
    <property type="entry name" value="NOL1_NOP2_SUN"/>
    <property type="match status" value="1"/>
</dbReference>
<dbReference type="PROSITE" id="PS50890">
    <property type="entry name" value="PUA"/>
    <property type="match status" value="1"/>
</dbReference>
<keyword evidence="9" id="KW-1185">Reference proteome</keyword>
<dbReference type="RefSeq" id="XP_032807740.1">
    <property type="nucleotide sequence ID" value="XM_032951849.1"/>
</dbReference>
<dbReference type="GO" id="GO:0003723">
    <property type="term" value="F:RNA binding"/>
    <property type="evidence" value="ECO:0007669"/>
    <property type="project" value="UniProtKB-UniRule"/>
</dbReference>
<gene>
    <name evidence="10" type="primary">NSUN6</name>
</gene>
<evidence type="ECO:0000256" key="6">
    <source>
        <dbReference type="PROSITE-ProRule" id="PRU01023"/>
    </source>
</evidence>
<keyword evidence="4 6" id="KW-0949">S-adenosyl-L-methionine</keyword>
<feature type="binding site" evidence="6">
    <location>
        <position position="370"/>
    </location>
    <ligand>
        <name>S-adenosyl-L-methionine</name>
        <dbReference type="ChEBI" id="CHEBI:59789"/>
    </ligand>
</feature>
<dbReference type="InterPro" id="IPR049560">
    <property type="entry name" value="MeTrfase_RsmB-F_NOP2_cat"/>
</dbReference>
<name>A0AAJ7WRX8_PETMA</name>
<dbReference type="CDD" id="cd21150">
    <property type="entry name" value="PUA_NSun6-like"/>
    <property type="match status" value="1"/>
</dbReference>
<dbReference type="InterPro" id="IPR029063">
    <property type="entry name" value="SAM-dependent_MTases_sf"/>
</dbReference>
<dbReference type="InterPro" id="IPR001678">
    <property type="entry name" value="MeTrfase_RsmB-F_NOP2_dom"/>
</dbReference>
<keyword evidence="3 6" id="KW-0808">Transferase</keyword>
<feature type="binding site" evidence="6">
    <location>
        <position position="399"/>
    </location>
    <ligand>
        <name>S-adenosyl-L-methionine</name>
        <dbReference type="ChEBI" id="CHEBI:59789"/>
    </ligand>
</feature>
<accession>A0AAJ7WRX8</accession>
<dbReference type="Gene3D" id="2.30.130.10">
    <property type="entry name" value="PUA domain"/>
    <property type="match status" value="1"/>
</dbReference>
<evidence type="ECO:0000256" key="2">
    <source>
        <dbReference type="ARBA" id="ARBA00022603"/>
    </source>
</evidence>
<proteinExistence type="inferred from homology"/>
<dbReference type="CDD" id="cd02440">
    <property type="entry name" value="AdoMet_MTases"/>
    <property type="match status" value="1"/>
</dbReference>
<dbReference type="SUPFAM" id="SSF88697">
    <property type="entry name" value="PUA domain-like"/>
    <property type="match status" value="1"/>
</dbReference>
<dbReference type="KEGG" id="pmrn:116941129"/>
<feature type="binding site" evidence="6">
    <location>
        <position position="343"/>
    </location>
    <ligand>
        <name>S-adenosyl-L-methionine</name>
        <dbReference type="ChEBI" id="CHEBI:59789"/>
    </ligand>
</feature>
<dbReference type="Proteomes" id="UP001318040">
    <property type="component" value="Chromosome 10"/>
</dbReference>
<evidence type="ECO:0000256" key="3">
    <source>
        <dbReference type="ARBA" id="ARBA00022679"/>
    </source>
</evidence>
<dbReference type="AlphaFoldDB" id="A0AAJ7WRX8"/>
<dbReference type="PROSITE" id="PS51686">
    <property type="entry name" value="SAM_MT_RSMB_NOP"/>
    <property type="match status" value="1"/>
</dbReference>
<dbReference type="InterPro" id="IPR018314">
    <property type="entry name" value="RsmB/NOL1/NOP2-like_CS"/>
</dbReference>
<dbReference type="Gene3D" id="3.40.50.150">
    <property type="entry name" value="Vaccinia Virus protein VP39"/>
    <property type="match status" value="1"/>
</dbReference>
<protein>
    <submittedName>
        <fullName evidence="10">tRNA (Cytosine(72)-C(5))-methyltransferase NSUN6 isoform X1</fullName>
    </submittedName>
</protein>
<dbReference type="SUPFAM" id="SSF53335">
    <property type="entry name" value="S-adenosyl-L-methionine-dependent methyltransferases"/>
    <property type="match status" value="1"/>
</dbReference>
<dbReference type="GO" id="GO:0008173">
    <property type="term" value="F:RNA methyltransferase activity"/>
    <property type="evidence" value="ECO:0007669"/>
    <property type="project" value="InterPro"/>
</dbReference>
<reference evidence="10" key="1">
    <citation type="submission" date="2025-08" db="UniProtKB">
        <authorList>
            <consortium name="RefSeq"/>
        </authorList>
    </citation>
    <scope>IDENTIFICATION</scope>
    <source>
        <tissue evidence="10">Sperm</tissue>
    </source>
</reference>
<feature type="compositionally biased region" description="Polar residues" evidence="7">
    <location>
        <begin position="16"/>
        <end position="31"/>
    </location>
</feature>
<feature type="binding site" evidence="6">
    <location>
        <begin position="319"/>
        <end position="325"/>
    </location>
    <ligand>
        <name>S-adenosyl-L-methionine</name>
        <dbReference type="ChEBI" id="CHEBI:59789"/>
    </ligand>
</feature>
<dbReference type="PANTHER" id="PTHR22807">
    <property type="entry name" value="NOP2 YEAST -RELATED NOL1/NOP2/FMU SUN DOMAIN-CONTAINING"/>
    <property type="match status" value="1"/>
</dbReference>
<evidence type="ECO:0000256" key="7">
    <source>
        <dbReference type="SAM" id="MobiDB-lite"/>
    </source>
</evidence>